<name>A0A381QM61_9ZZZZ</name>
<dbReference type="InterPro" id="IPR036779">
    <property type="entry name" value="LysM_dom_sf"/>
</dbReference>
<gene>
    <name evidence="2" type="ORF">METZ01_LOCUS31527</name>
</gene>
<protein>
    <recommendedName>
        <fullName evidence="1">LysM domain-containing protein</fullName>
    </recommendedName>
</protein>
<dbReference type="InterPro" id="IPR018392">
    <property type="entry name" value="LysM"/>
</dbReference>
<sequence>MSTMTTTFVPHPTVTSRLDLRPLGTLRAVPAGVYRRRRLVAALVLATTVFSATLVADELAGRATGTPGGVPAGAAGEPVVYVVQPGDTLWAIAERFSPEGIDVRHTVDRLSDAAGGALLQPGQRIVLPLGG</sequence>
<accession>A0A381QM61</accession>
<dbReference type="SMART" id="SM00257">
    <property type="entry name" value="LysM"/>
    <property type="match status" value="1"/>
</dbReference>
<reference evidence="2" key="1">
    <citation type="submission" date="2018-05" db="EMBL/GenBank/DDBJ databases">
        <authorList>
            <person name="Lanie J.A."/>
            <person name="Ng W.-L."/>
            <person name="Kazmierczak K.M."/>
            <person name="Andrzejewski T.M."/>
            <person name="Davidsen T.M."/>
            <person name="Wayne K.J."/>
            <person name="Tettelin H."/>
            <person name="Glass J.I."/>
            <person name="Rusch D."/>
            <person name="Podicherti R."/>
            <person name="Tsui H.-C.T."/>
            <person name="Winkler M.E."/>
        </authorList>
    </citation>
    <scope>NUCLEOTIDE SEQUENCE</scope>
</reference>
<feature type="domain" description="LysM" evidence="1">
    <location>
        <begin position="79"/>
        <end position="127"/>
    </location>
</feature>
<dbReference type="CDD" id="cd00118">
    <property type="entry name" value="LysM"/>
    <property type="match status" value="1"/>
</dbReference>
<dbReference type="Gene3D" id="3.10.350.10">
    <property type="entry name" value="LysM domain"/>
    <property type="match status" value="1"/>
</dbReference>
<dbReference type="PROSITE" id="PS51782">
    <property type="entry name" value="LYSM"/>
    <property type="match status" value="1"/>
</dbReference>
<proteinExistence type="predicted"/>
<evidence type="ECO:0000259" key="1">
    <source>
        <dbReference type="PROSITE" id="PS51782"/>
    </source>
</evidence>
<evidence type="ECO:0000313" key="2">
    <source>
        <dbReference type="EMBL" id="SUZ78673.1"/>
    </source>
</evidence>
<dbReference type="EMBL" id="UINC01001362">
    <property type="protein sequence ID" value="SUZ78673.1"/>
    <property type="molecule type" value="Genomic_DNA"/>
</dbReference>
<dbReference type="Pfam" id="PF01476">
    <property type="entry name" value="LysM"/>
    <property type="match status" value="1"/>
</dbReference>
<dbReference type="AlphaFoldDB" id="A0A381QM61"/>
<organism evidence="2">
    <name type="scientific">marine metagenome</name>
    <dbReference type="NCBI Taxonomy" id="408172"/>
    <lineage>
        <taxon>unclassified sequences</taxon>
        <taxon>metagenomes</taxon>
        <taxon>ecological metagenomes</taxon>
    </lineage>
</organism>
<dbReference type="SUPFAM" id="SSF54106">
    <property type="entry name" value="LysM domain"/>
    <property type="match status" value="1"/>
</dbReference>